<dbReference type="EMBL" id="NPIC01000002">
    <property type="protein sequence ID" value="RDL39289.1"/>
    <property type="molecule type" value="Genomic_DNA"/>
</dbReference>
<reference evidence="2 3" key="1">
    <citation type="journal article" date="2018" name="IMA Fungus">
        <title>IMA Genome-F 9: Draft genome sequence of Annulohypoxylon stygium, Aspergillus mulundensis, Berkeleyomyces basicola (syn. Thielaviopsis basicola), Ceratocystis smalleyi, two Cercospora beticola strains, Coleophoma cylindrospora, Fusarium fracticaudum, Phialophora cf. hyalina, and Morchella septimelata.</title>
        <authorList>
            <person name="Wingfield B.D."/>
            <person name="Bills G.F."/>
            <person name="Dong Y."/>
            <person name="Huang W."/>
            <person name="Nel W.J."/>
            <person name="Swalarsk-Parry B.S."/>
            <person name="Vaghefi N."/>
            <person name="Wilken P.M."/>
            <person name="An Z."/>
            <person name="de Beer Z.W."/>
            <person name="De Vos L."/>
            <person name="Chen L."/>
            <person name="Duong T.A."/>
            <person name="Gao Y."/>
            <person name="Hammerbacher A."/>
            <person name="Kikkert J.R."/>
            <person name="Li Y."/>
            <person name="Li H."/>
            <person name="Li K."/>
            <person name="Li Q."/>
            <person name="Liu X."/>
            <person name="Ma X."/>
            <person name="Naidoo K."/>
            <person name="Pethybridge S.J."/>
            <person name="Sun J."/>
            <person name="Steenkamp E.T."/>
            <person name="van der Nest M.A."/>
            <person name="van Wyk S."/>
            <person name="Wingfield M.J."/>
            <person name="Xiong C."/>
            <person name="Yue Q."/>
            <person name="Zhang X."/>
        </authorList>
    </citation>
    <scope>NUCLEOTIDE SEQUENCE [LARGE SCALE GENOMIC DNA]</scope>
    <source>
        <strain evidence="2 3">BP 5553</strain>
    </source>
</reference>
<evidence type="ECO:0000256" key="1">
    <source>
        <dbReference type="SAM" id="MobiDB-lite"/>
    </source>
</evidence>
<evidence type="ECO:0000313" key="3">
    <source>
        <dbReference type="Proteomes" id="UP000254866"/>
    </source>
</evidence>
<proteinExistence type="predicted"/>
<protein>
    <recommendedName>
        <fullName evidence="4">P-loop containing nucleoside triphosphate hydrolase</fullName>
    </recommendedName>
</protein>
<gene>
    <name evidence="2" type="ORF">BP5553_03629</name>
</gene>
<dbReference type="RefSeq" id="XP_031871945.1">
    <property type="nucleotide sequence ID" value="XM_032012252.1"/>
</dbReference>
<sequence>MESDPASAKRNSSSPLSTRTTFDTTPQTPEESEAARLYDYHLSLLRPSSTQQGLQEVTIAPIFTMPVLMHAEAAVNKRSSPAFPQYGLLAGKVDAVRQDSGGNGPGHPSSQDPRIFFNIAAPSSTFICGFQGSGKSHTLSCLLENCLIPSNANRLPHPSRALFSITTQYVSCVSNIKVEPLRISEGDLNTKRMLDLMAVSRDDGPMPLYLHAVYRILREMRIEQQEMGTAFNYASFKERLAQTAMTPAQLGPLHQRLETLESFMPTRR</sequence>
<feature type="compositionally biased region" description="Low complexity" evidence="1">
    <location>
        <begin position="18"/>
        <end position="28"/>
    </location>
</feature>
<organism evidence="2 3">
    <name type="scientific">Venustampulla echinocandica</name>
    <dbReference type="NCBI Taxonomy" id="2656787"/>
    <lineage>
        <taxon>Eukaryota</taxon>
        <taxon>Fungi</taxon>
        <taxon>Dikarya</taxon>
        <taxon>Ascomycota</taxon>
        <taxon>Pezizomycotina</taxon>
        <taxon>Leotiomycetes</taxon>
        <taxon>Helotiales</taxon>
        <taxon>Pleuroascaceae</taxon>
        <taxon>Venustampulla</taxon>
    </lineage>
</organism>
<evidence type="ECO:0008006" key="4">
    <source>
        <dbReference type="Google" id="ProtNLM"/>
    </source>
</evidence>
<accession>A0A370TUV2</accession>
<dbReference type="GeneID" id="43596478"/>
<dbReference type="AlphaFoldDB" id="A0A370TUV2"/>
<dbReference type="OrthoDB" id="2316594at2759"/>
<keyword evidence="3" id="KW-1185">Reference proteome</keyword>
<comment type="caution">
    <text evidence="2">The sequence shown here is derived from an EMBL/GenBank/DDBJ whole genome shotgun (WGS) entry which is preliminary data.</text>
</comment>
<evidence type="ECO:0000313" key="2">
    <source>
        <dbReference type="EMBL" id="RDL39289.1"/>
    </source>
</evidence>
<feature type="region of interest" description="Disordered" evidence="1">
    <location>
        <begin position="1"/>
        <end position="31"/>
    </location>
</feature>
<dbReference type="Proteomes" id="UP000254866">
    <property type="component" value="Unassembled WGS sequence"/>
</dbReference>
<dbReference type="STRING" id="2656787.A0A370TUV2"/>
<name>A0A370TUV2_9HELO</name>